<proteinExistence type="predicted"/>
<dbReference type="KEGG" id="sphu:SPPYR_2922"/>
<evidence type="ECO:0000313" key="1">
    <source>
        <dbReference type="EMBL" id="SBV34042.1"/>
    </source>
</evidence>
<reference evidence="1" key="1">
    <citation type="submission" date="2016-03" db="EMBL/GenBank/DDBJ databases">
        <authorList>
            <person name="Ploux O."/>
        </authorList>
    </citation>
    <scope>NUCLEOTIDE SEQUENCE</scope>
    <source>
        <strain evidence="1">UC10</strain>
    </source>
</reference>
<dbReference type="AlphaFoldDB" id="A0A1Y5PVI6"/>
<organism evidence="1">
    <name type="scientific">uncultured Sphingopyxis sp</name>
    <dbReference type="NCBI Taxonomy" id="310581"/>
    <lineage>
        <taxon>Bacteria</taxon>
        <taxon>Pseudomonadati</taxon>
        <taxon>Pseudomonadota</taxon>
        <taxon>Alphaproteobacteria</taxon>
        <taxon>Sphingomonadales</taxon>
        <taxon>Sphingomonadaceae</taxon>
        <taxon>Sphingopyxis</taxon>
        <taxon>environmental samples</taxon>
    </lineage>
</organism>
<gene>
    <name evidence="1" type="ORF">SPPYR_2922</name>
</gene>
<accession>A0A1Y5PVI6</accession>
<dbReference type="EMBL" id="LT598653">
    <property type="protein sequence ID" value="SBV34042.1"/>
    <property type="molecule type" value="Genomic_DNA"/>
</dbReference>
<protein>
    <submittedName>
        <fullName evidence="1">Uncharacterized protein</fullName>
    </submittedName>
</protein>
<name>A0A1Y5PVI6_9SPHN</name>
<sequence length="148" mass="16246">MLIKKHAPMPNGDYAPVTGAHPEISFGVVRNPAPDGLVMTAERAVFRRLYPVAKPADPTASWDWTHRPSAGPMMRRPSGRFATSLRTLPCGSPKPISSRRLCGWRRCGRLAGATSSTWRKSIRRRSSSASTSQGGRLVRACLTCTDWL</sequence>